<dbReference type="AlphaFoldDB" id="A0A9N8VDB2"/>
<keyword evidence="1" id="KW-0694">RNA-binding</keyword>
<dbReference type="InterPro" id="IPR057596">
    <property type="entry name" value="RDRP_core"/>
</dbReference>
<dbReference type="Proteomes" id="UP000789706">
    <property type="component" value="Unassembled WGS sequence"/>
</dbReference>
<feature type="region of interest" description="Disordered" evidence="2">
    <location>
        <begin position="996"/>
        <end position="1015"/>
    </location>
</feature>
<dbReference type="EMBL" id="CAJVPK010000093">
    <property type="protein sequence ID" value="CAG8447236.1"/>
    <property type="molecule type" value="Genomic_DNA"/>
</dbReference>
<accession>A0A9N8VDB2</accession>
<evidence type="ECO:0000313" key="5">
    <source>
        <dbReference type="Proteomes" id="UP000789706"/>
    </source>
</evidence>
<keyword evidence="1" id="KW-0548">Nucleotidyltransferase</keyword>
<dbReference type="GO" id="GO:0003968">
    <property type="term" value="F:RNA-directed RNA polymerase activity"/>
    <property type="evidence" value="ECO:0007669"/>
    <property type="project" value="UniProtKB-KW"/>
</dbReference>
<dbReference type="GO" id="GO:0031380">
    <property type="term" value="C:nuclear RNA-directed RNA polymerase complex"/>
    <property type="evidence" value="ECO:0007669"/>
    <property type="project" value="TreeGrafter"/>
</dbReference>
<evidence type="ECO:0000313" key="4">
    <source>
        <dbReference type="EMBL" id="CAG8447236.1"/>
    </source>
</evidence>
<name>A0A9N8VDB2_9GLOM</name>
<keyword evidence="1" id="KW-0696">RNA-directed RNA polymerase</keyword>
<dbReference type="OrthoDB" id="10055769at2759"/>
<evidence type="ECO:0000259" key="3">
    <source>
        <dbReference type="Pfam" id="PF05183"/>
    </source>
</evidence>
<organism evidence="4 5">
    <name type="scientific">Diversispora eburnea</name>
    <dbReference type="NCBI Taxonomy" id="1213867"/>
    <lineage>
        <taxon>Eukaryota</taxon>
        <taxon>Fungi</taxon>
        <taxon>Fungi incertae sedis</taxon>
        <taxon>Mucoromycota</taxon>
        <taxon>Glomeromycotina</taxon>
        <taxon>Glomeromycetes</taxon>
        <taxon>Diversisporales</taxon>
        <taxon>Diversisporaceae</taxon>
        <taxon>Diversispora</taxon>
    </lineage>
</organism>
<protein>
    <recommendedName>
        <fullName evidence="1">RNA-dependent RNA polymerase</fullName>
        <ecNumber evidence="1">2.7.7.48</ecNumber>
    </recommendedName>
</protein>
<dbReference type="PANTHER" id="PTHR23079:SF14">
    <property type="entry name" value="RNA-DEPENDENT RNA POLYMERASE"/>
    <property type="match status" value="1"/>
</dbReference>
<dbReference type="Pfam" id="PF05183">
    <property type="entry name" value="RdRP"/>
    <property type="match status" value="1"/>
</dbReference>
<dbReference type="EC" id="2.7.7.48" evidence="1"/>
<comment type="catalytic activity">
    <reaction evidence="1">
        <text>RNA(n) + a ribonucleoside 5'-triphosphate = RNA(n+1) + diphosphate</text>
        <dbReference type="Rhea" id="RHEA:21248"/>
        <dbReference type="Rhea" id="RHEA-COMP:14527"/>
        <dbReference type="Rhea" id="RHEA-COMP:17342"/>
        <dbReference type="ChEBI" id="CHEBI:33019"/>
        <dbReference type="ChEBI" id="CHEBI:61557"/>
        <dbReference type="ChEBI" id="CHEBI:140395"/>
        <dbReference type="EC" id="2.7.7.48"/>
    </reaction>
</comment>
<keyword evidence="1" id="KW-0808">Transferase</keyword>
<dbReference type="InterPro" id="IPR007855">
    <property type="entry name" value="RDRP"/>
</dbReference>
<sequence>MATSNYSFLSFDKKKHNIAEKIEKRKCHIVAFVNSKFNIKAKEIFEASIIKTYLEKIAYIDIKALDEVINEFATECLDLDINNFPNNDPNALISFLQNQFENVLFNKWMILSETEDWMDNQDIEIDDDNVDTMMSIIPTINMQQPQPMSPWVPFASPHSLTDLPEEYEYHIKNLPFLLQYEVVRLLKPFGPIEASDYVWNALNNRSETQMFDSLRIICENHLKIQYHLRIDYEMNLPSELRKLLPYTSSLHKINDQSDQSFAGPKKGSKLHVKLSADVTMQDMNLKLELNPPTTTFSRRLYRIYSSERFLSVKVKTDFETLDDQSRERLKSLLLNPLLLAGRTYEFLYAKEDTLYYFATTGINLEKINILNVINHNLPLEGYERNLNMTTSKFRNRISLAFSNTTNTITFEPSQIIYDVPDIEDKFGHCFTDGCAGISLAAMKKIAEIMGYEETPHVIQGRIGGSKGVWYLDPSSKYDVNDIWIKLRKSQIKYHVNYNLNHLNGINDKHLRNLEVLHVVSSAKNAGALNAQFIRVLENGGVPHNVFIELIKENIEKIKNQIVNNEDPCSLRAWVYESGNLSNRRLDERHYNMNTDFHGDGESPVSCGFSSLISGWPESIFEQCVEMLDAGFTPSNCIFLAKCLKQVLKIQLKSLFNKYRIELSLSRVLICIADPTQRLRPGEIFLQLDKDAGIDERTGMRFGVIEGDVILARNPCVLPSDIVRAKAVRNPFLDKYYNVLIFPVSSKEGEGSLVDKLSGGDYDGDKVFVCWDPRVVLQYKNTPVCPIQPAVKNAFTKSTETITEYIEKYLPRVQDSIVNSKTYKLQKLILEGFFLDHTIPLGMYDRYHKLQSSHNGISHQESIYLGQMFAKLLDVSKQGETLKTEVFERDSNKFGKLKVPHWMKNDNTQPNQNPTGIMDKLSNTIKIEIDNVNGPEFRISNTTPAQIDPHIGNYWQREMHKAENMNDGGAFYNDLCLIVQSQRNILTGYNSSYSKVLSSEKNHPNSSNSSNGDDKKNSIKNKILEIDLKYINIFYNDPPVDQYVSNILNHVDRADSESEIAIFELNLKAAALYNIMCSYKPEGTCAWKLAFRTLCNIKARMVEREKNATIGGPRCVADEMWNSLKVDRRVEVVNAVLQATPEMIGLCGNKITCQLLMKAVELIRLLFEDLIESYIFFTVDSSNRRAIFKRRALELCDSEFSEDYNAYIATTFVDNKDMLVPEHQVITN</sequence>
<dbReference type="GO" id="GO:0030422">
    <property type="term" value="P:siRNA processing"/>
    <property type="evidence" value="ECO:0007669"/>
    <property type="project" value="TreeGrafter"/>
</dbReference>
<feature type="domain" description="RDRP core" evidence="3">
    <location>
        <begin position="285"/>
        <end position="922"/>
    </location>
</feature>
<reference evidence="4" key="1">
    <citation type="submission" date="2021-06" db="EMBL/GenBank/DDBJ databases">
        <authorList>
            <person name="Kallberg Y."/>
            <person name="Tangrot J."/>
            <person name="Rosling A."/>
        </authorList>
    </citation>
    <scope>NUCLEOTIDE SEQUENCE</scope>
    <source>
        <strain evidence="4">AZ414A</strain>
    </source>
</reference>
<evidence type="ECO:0000256" key="2">
    <source>
        <dbReference type="SAM" id="MobiDB-lite"/>
    </source>
</evidence>
<comment type="caution">
    <text evidence="4">The sequence shown here is derived from an EMBL/GenBank/DDBJ whole genome shotgun (WGS) entry which is preliminary data.</text>
</comment>
<dbReference type="PANTHER" id="PTHR23079">
    <property type="entry name" value="RNA-DEPENDENT RNA POLYMERASE"/>
    <property type="match status" value="1"/>
</dbReference>
<comment type="similarity">
    <text evidence="1">Belongs to the RdRP family.</text>
</comment>
<evidence type="ECO:0000256" key="1">
    <source>
        <dbReference type="RuleBase" id="RU363098"/>
    </source>
</evidence>
<keyword evidence="5" id="KW-1185">Reference proteome</keyword>
<proteinExistence type="inferred from homology"/>
<gene>
    <name evidence="4" type="ORF">DEBURN_LOCUS1879</name>
</gene>
<dbReference type="GO" id="GO:0003723">
    <property type="term" value="F:RNA binding"/>
    <property type="evidence" value="ECO:0007669"/>
    <property type="project" value="UniProtKB-KW"/>
</dbReference>